<dbReference type="InterPro" id="IPR003425">
    <property type="entry name" value="CCB3/YggT"/>
</dbReference>
<dbReference type="Proteomes" id="UP001205566">
    <property type="component" value="Unassembled WGS sequence"/>
</dbReference>
<reference evidence="3" key="1">
    <citation type="thesis" date="2020" institute="Technische Universitat Dresden" country="Dresden, Germany">
        <title>The Agarolytic System of Microbulbifer elongatus PORT2, Isolated from Batu Karas, Pangandaran West Java Indonesia.</title>
        <authorList>
            <person name="Anggraeni S.R."/>
        </authorList>
    </citation>
    <scope>NUCLEOTIDE SEQUENCE</scope>
    <source>
        <strain evidence="3">PORT2</strain>
    </source>
</reference>
<evidence type="ECO:0000256" key="1">
    <source>
        <dbReference type="ARBA" id="ARBA00010894"/>
    </source>
</evidence>
<keyword evidence="2" id="KW-1133">Transmembrane helix</keyword>
<protein>
    <submittedName>
        <fullName evidence="3">YggT family protein</fullName>
    </submittedName>
</protein>
<keyword evidence="4" id="KW-1185">Reference proteome</keyword>
<feature type="transmembrane region" description="Helical" evidence="2">
    <location>
        <begin position="154"/>
        <end position="175"/>
    </location>
</feature>
<comment type="similarity">
    <text evidence="1">Belongs to the YggT family.</text>
</comment>
<dbReference type="PANTHER" id="PTHR33219">
    <property type="entry name" value="YLMG HOMOLOG PROTEIN 2, CHLOROPLASTIC"/>
    <property type="match status" value="1"/>
</dbReference>
<sequence>MVNTFSNIGVFILATIGILFLFAVLLRFMLQLARADFYNPISQGIVKVTNPLLRPLRKIVPGLFGIDMASLVLALLVAWVMIIGAGFLAGAGMLNPLSALLWAFLGVLMTLIAILFVGMLISIVVSWIAPQSAHPALILLRQLLEPVYAPVRKVIPPLGVIDISPIFVFILLTVVDKLLVGFAQSANMPQLVYNLFWHIPF</sequence>
<gene>
    <name evidence="3" type="ORF">HXX02_10210</name>
</gene>
<dbReference type="RefSeq" id="WP_255874856.1">
    <property type="nucleotide sequence ID" value="NZ_JACASI010000030.1"/>
</dbReference>
<dbReference type="Pfam" id="PF02325">
    <property type="entry name" value="CCB3_YggT"/>
    <property type="match status" value="2"/>
</dbReference>
<feature type="transmembrane region" description="Helical" evidence="2">
    <location>
        <begin position="100"/>
        <end position="129"/>
    </location>
</feature>
<dbReference type="PANTHER" id="PTHR33219:SF14">
    <property type="entry name" value="PROTEIN COFACTOR ASSEMBLY OF COMPLEX C SUBUNIT B CCB3, CHLOROPLASTIC-RELATED"/>
    <property type="match status" value="1"/>
</dbReference>
<evidence type="ECO:0000313" key="4">
    <source>
        <dbReference type="Proteomes" id="UP001205566"/>
    </source>
</evidence>
<evidence type="ECO:0000256" key="2">
    <source>
        <dbReference type="SAM" id="Phobius"/>
    </source>
</evidence>
<accession>A0ABT1P148</accession>
<feature type="transmembrane region" description="Helical" evidence="2">
    <location>
        <begin position="59"/>
        <end position="88"/>
    </location>
</feature>
<organism evidence="3 4">
    <name type="scientific">Microbulbifer elongatus</name>
    <dbReference type="NCBI Taxonomy" id="86173"/>
    <lineage>
        <taxon>Bacteria</taxon>
        <taxon>Pseudomonadati</taxon>
        <taxon>Pseudomonadota</taxon>
        <taxon>Gammaproteobacteria</taxon>
        <taxon>Cellvibrionales</taxon>
        <taxon>Microbulbiferaceae</taxon>
        <taxon>Microbulbifer</taxon>
    </lineage>
</organism>
<dbReference type="EMBL" id="JACASI010000030">
    <property type="protein sequence ID" value="MCQ3829818.1"/>
    <property type="molecule type" value="Genomic_DNA"/>
</dbReference>
<evidence type="ECO:0000313" key="3">
    <source>
        <dbReference type="EMBL" id="MCQ3829818.1"/>
    </source>
</evidence>
<proteinExistence type="inferred from homology"/>
<keyword evidence="2" id="KW-0472">Membrane</keyword>
<keyword evidence="2" id="KW-0812">Transmembrane</keyword>
<name>A0ABT1P148_9GAMM</name>
<comment type="caution">
    <text evidence="3">The sequence shown here is derived from an EMBL/GenBank/DDBJ whole genome shotgun (WGS) entry which is preliminary data.</text>
</comment>